<reference evidence="6" key="2">
    <citation type="journal article" date="2023" name="IMA Fungus">
        <title>Comparative genomic study of the Penicillium genus elucidates a diverse pangenome and 15 lateral gene transfer events.</title>
        <authorList>
            <person name="Petersen C."/>
            <person name="Sorensen T."/>
            <person name="Nielsen M.R."/>
            <person name="Sondergaard T.E."/>
            <person name="Sorensen J.L."/>
            <person name="Fitzpatrick D.A."/>
            <person name="Frisvad J.C."/>
            <person name="Nielsen K.L."/>
        </authorList>
    </citation>
    <scope>NUCLEOTIDE SEQUENCE</scope>
    <source>
        <strain evidence="6">IBT 34128</strain>
    </source>
</reference>
<sequence>MVDEGLLAPFLGALQACVSVLLTMCYGVAARRLQLIHEATINDMAGLGVKLFLPALIVVNLGQQLHLGTAMHYLPVLLWSGTYTAASIGLAHLVSRVFTLPQWVTPACSFNNTTSLPLLLMQSLQSVGSLKLILRDDENVTDAIERAQSYFLVCAVVSKTIAYVVGPKMLQDDEDQDSVIGRAEERHHPPTILEDDEQLSEQTSLLPQRAQKARQVVRGRLQHWTRWLGSFFPHRVKQELMAPFGSPFADVAILCAILGAILGLVPALHRAFFFRDEQGGIFNAWLTTSVRNIGRLFTTLQVFIVGCKLGVTFEKMAAEGNLYRIPVKAITTIFLVRLVVWPALSISLIYGLARHTSLLGHDPILWTGRAGKGIGAGEDGHCQNIDGKNGHASKWPSLTHVTQIMYGLSPFVCFTITGALKASEAVLNERD</sequence>
<dbReference type="PANTHER" id="PTHR31794">
    <property type="entry name" value="AUXIN EFFLUX TRANSPORTER FAMILY PROTEIN (EUROFUNG)"/>
    <property type="match status" value="1"/>
</dbReference>
<keyword evidence="7" id="KW-1185">Reference proteome</keyword>
<evidence type="ECO:0000256" key="5">
    <source>
        <dbReference type="SAM" id="Phobius"/>
    </source>
</evidence>
<keyword evidence="2 5" id="KW-0812">Transmembrane</keyword>
<dbReference type="Pfam" id="PF03547">
    <property type="entry name" value="Mem_trans"/>
    <property type="match status" value="1"/>
</dbReference>
<dbReference type="GO" id="GO:0016020">
    <property type="term" value="C:membrane"/>
    <property type="evidence" value="ECO:0007669"/>
    <property type="project" value="UniProtKB-SubCell"/>
</dbReference>
<accession>A0A9W9FQD6</accession>
<evidence type="ECO:0000313" key="7">
    <source>
        <dbReference type="Proteomes" id="UP001141434"/>
    </source>
</evidence>
<reference evidence="6" key="1">
    <citation type="submission" date="2022-11" db="EMBL/GenBank/DDBJ databases">
        <authorList>
            <person name="Petersen C."/>
        </authorList>
    </citation>
    <scope>NUCLEOTIDE SEQUENCE</scope>
    <source>
        <strain evidence="6">IBT 34128</strain>
    </source>
</reference>
<dbReference type="InterPro" id="IPR004776">
    <property type="entry name" value="Mem_transp_PIN-like"/>
</dbReference>
<feature type="transmembrane region" description="Helical" evidence="5">
    <location>
        <begin position="73"/>
        <end position="94"/>
    </location>
</feature>
<dbReference type="RefSeq" id="XP_056513370.1">
    <property type="nucleotide sequence ID" value="XM_056652303.1"/>
</dbReference>
<keyword evidence="3 5" id="KW-1133">Transmembrane helix</keyword>
<evidence type="ECO:0000313" key="6">
    <source>
        <dbReference type="EMBL" id="KAJ5104374.1"/>
    </source>
</evidence>
<dbReference type="GO" id="GO:0055085">
    <property type="term" value="P:transmembrane transport"/>
    <property type="evidence" value="ECO:0007669"/>
    <property type="project" value="InterPro"/>
</dbReference>
<dbReference type="Proteomes" id="UP001141434">
    <property type="component" value="Unassembled WGS sequence"/>
</dbReference>
<protein>
    <recommendedName>
        <fullName evidence="8">Auxin Efflux Carrier superfamily</fullName>
    </recommendedName>
</protein>
<dbReference type="EMBL" id="JAPMSZ010000004">
    <property type="protein sequence ID" value="KAJ5104374.1"/>
    <property type="molecule type" value="Genomic_DNA"/>
</dbReference>
<name>A0A9W9FQD6_9EURO</name>
<keyword evidence="4 5" id="KW-0472">Membrane</keyword>
<feature type="transmembrane region" description="Helical" evidence="5">
    <location>
        <begin position="251"/>
        <end position="273"/>
    </location>
</feature>
<dbReference type="PANTHER" id="PTHR31794:SF4">
    <property type="entry name" value="AUXIN EFFLUX TRANSPORTER FAMILY PROTEIN (EUROFUNG)"/>
    <property type="match status" value="1"/>
</dbReference>
<feature type="transmembrane region" description="Helical" evidence="5">
    <location>
        <begin position="334"/>
        <end position="353"/>
    </location>
</feature>
<comment type="caution">
    <text evidence="6">The sequence shown here is derived from an EMBL/GenBank/DDBJ whole genome shotgun (WGS) entry which is preliminary data.</text>
</comment>
<feature type="transmembrane region" description="Helical" evidence="5">
    <location>
        <begin position="6"/>
        <end position="29"/>
    </location>
</feature>
<evidence type="ECO:0000256" key="1">
    <source>
        <dbReference type="ARBA" id="ARBA00004141"/>
    </source>
</evidence>
<comment type="subcellular location">
    <subcellularLocation>
        <location evidence="1">Membrane</location>
        <topology evidence="1">Multi-pass membrane protein</topology>
    </subcellularLocation>
</comment>
<evidence type="ECO:0000256" key="2">
    <source>
        <dbReference type="ARBA" id="ARBA00022692"/>
    </source>
</evidence>
<dbReference type="GeneID" id="81391471"/>
<gene>
    <name evidence="6" type="ORF">NUU61_001721</name>
</gene>
<dbReference type="GO" id="GO:0005783">
    <property type="term" value="C:endoplasmic reticulum"/>
    <property type="evidence" value="ECO:0007669"/>
    <property type="project" value="TreeGrafter"/>
</dbReference>
<evidence type="ECO:0000256" key="4">
    <source>
        <dbReference type="ARBA" id="ARBA00023136"/>
    </source>
</evidence>
<feature type="transmembrane region" description="Helical" evidence="5">
    <location>
        <begin position="404"/>
        <end position="422"/>
    </location>
</feature>
<organism evidence="6 7">
    <name type="scientific">Penicillium alfredii</name>
    <dbReference type="NCBI Taxonomy" id="1506179"/>
    <lineage>
        <taxon>Eukaryota</taxon>
        <taxon>Fungi</taxon>
        <taxon>Dikarya</taxon>
        <taxon>Ascomycota</taxon>
        <taxon>Pezizomycotina</taxon>
        <taxon>Eurotiomycetes</taxon>
        <taxon>Eurotiomycetidae</taxon>
        <taxon>Eurotiales</taxon>
        <taxon>Aspergillaceae</taxon>
        <taxon>Penicillium</taxon>
    </lineage>
</organism>
<dbReference type="OrthoDB" id="191139at2759"/>
<feature type="transmembrane region" description="Helical" evidence="5">
    <location>
        <begin position="293"/>
        <end position="313"/>
    </location>
</feature>
<evidence type="ECO:0000256" key="3">
    <source>
        <dbReference type="ARBA" id="ARBA00022989"/>
    </source>
</evidence>
<feature type="transmembrane region" description="Helical" evidence="5">
    <location>
        <begin position="41"/>
        <end position="61"/>
    </location>
</feature>
<dbReference type="AlphaFoldDB" id="A0A9W9FQD6"/>
<evidence type="ECO:0008006" key="8">
    <source>
        <dbReference type="Google" id="ProtNLM"/>
    </source>
</evidence>
<proteinExistence type="predicted"/>